<organism evidence="5 6">
    <name type="scientific">Shigella flexneri</name>
    <dbReference type="NCBI Taxonomy" id="623"/>
    <lineage>
        <taxon>Bacteria</taxon>
        <taxon>Pseudomonadati</taxon>
        <taxon>Pseudomonadota</taxon>
        <taxon>Gammaproteobacteria</taxon>
        <taxon>Enterobacterales</taxon>
        <taxon>Enterobacteriaceae</taxon>
        <taxon>Shigella</taxon>
    </lineage>
</organism>
<feature type="compositionally biased region" description="Basic and acidic residues" evidence="3">
    <location>
        <begin position="287"/>
        <end position="297"/>
    </location>
</feature>
<dbReference type="InterPro" id="IPR005068">
    <property type="entry name" value="Phage_lambda_Stf-r2"/>
</dbReference>
<dbReference type="AlphaFoldDB" id="A0A8H9DDQ7"/>
<dbReference type="GO" id="GO:0046718">
    <property type="term" value="P:symbiont entry into host cell"/>
    <property type="evidence" value="ECO:0007669"/>
    <property type="project" value="InterPro"/>
</dbReference>
<evidence type="ECO:0000313" key="6">
    <source>
        <dbReference type="Proteomes" id="UP000597978"/>
    </source>
</evidence>
<evidence type="ECO:0000259" key="4">
    <source>
        <dbReference type="PROSITE" id="PS51688"/>
    </source>
</evidence>
<dbReference type="Pfam" id="PF13884">
    <property type="entry name" value="Peptidase_S74"/>
    <property type="match status" value="1"/>
</dbReference>
<dbReference type="PROSITE" id="PS51688">
    <property type="entry name" value="ICA"/>
    <property type="match status" value="1"/>
</dbReference>
<feature type="compositionally biased region" description="Low complexity" evidence="3">
    <location>
        <begin position="252"/>
        <end position="261"/>
    </location>
</feature>
<feature type="region of interest" description="Disordered" evidence="3">
    <location>
        <begin position="252"/>
        <end position="326"/>
    </location>
</feature>
<dbReference type="InterPro" id="IPR030392">
    <property type="entry name" value="S74_ICA"/>
</dbReference>
<evidence type="ECO:0000256" key="3">
    <source>
        <dbReference type="SAM" id="MobiDB-lite"/>
    </source>
</evidence>
<dbReference type="RefSeq" id="WP_014962314.1">
    <property type="nucleotide sequence ID" value="NZ_JBHHOG010000019.1"/>
</dbReference>
<reference evidence="5" key="1">
    <citation type="submission" date="2018-08" db="EMBL/GenBank/DDBJ databases">
        <authorList>
            <consortium name="PulseNet: The National Subtyping Network for Foodborne Disease Surveillance"/>
            <person name="Tarr C.L."/>
            <person name="Trees E."/>
            <person name="Katz L.S."/>
            <person name="Carleton-Romer H.A."/>
            <person name="Stroika S."/>
            <person name="Kucerova Z."/>
            <person name="Roache K.F."/>
            <person name="Sabol A.L."/>
            <person name="Besser J."/>
            <person name="Gerner-Smidt P."/>
        </authorList>
    </citation>
    <scope>NUCLEOTIDE SEQUENCE</scope>
    <source>
        <strain evidence="5">PNUSAE011576</strain>
    </source>
</reference>
<name>A0A8H9DDQ7_SHIFL</name>
<comment type="caution">
    <text evidence="5">The sequence shown here is derived from an EMBL/GenBank/DDBJ whole genome shotgun (WGS) entry which is preliminary data.</text>
</comment>
<keyword evidence="2" id="KW-0945">Host-virus interaction</keyword>
<proteinExistence type="predicted"/>
<dbReference type="Proteomes" id="UP000597978">
    <property type="component" value="Unassembled WGS sequence"/>
</dbReference>
<dbReference type="Pfam" id="PF03406">
    <property type="entry name" value="Phage_fiber_2"/>
    <property type="match status" value="2"/>
</dbReference>
<protein>
    <recommendedName>
        <fullName evidence="4">Peptidase S74 domain-containing protein</fullName>
    </recommendedName>
</protein>
<accession>A0A8H9DDQ7</accession>
<feature type="compositionally biased region" description="Polar residues" evidence="3">
    <location>
        <begin position="262"/>
        <end position="282"/>
    </location>
</feature>
<dbReference type="GO" id="GO:0019062">
    <property type="term" value="P:virion attachment to host cell"/>
    <property type="evidence" value="ECO:0007669"/>
    <property type="project" value="InterPro"/>
</dbReference>
<comment type="subcellular location">
    <subcellularLocation>
        <location evidence="1">Virion</location>
    </subcellularLocation>
</comment>
<dbReference type="PANTHER" id="PTHR35191:SF1">
    <property type="entry name" value="PROPHAGE SIDE TAIL FIBER PROTEIN HOMOLOG STFQ-RELATED"/>
    <property type="match status" value="1"/>
</dbReference>
<feature type="domain" description="Peptidase S74" evidence="4">
    <location>
        <begin position="1028"/>
        <end position="1123"/>
    </location>
</feature>
<sequence>MWYREGTITFTQGSNTLVGAGTAWNVTANGVLPGMIVVAPDNKLYEIKSVTNDTTLTLVENYTGETQSDIPCRIITTYEGDLTQFSARFTALLSRMSGDAKTVRNWLTAVDEVTLEREDGTNVNVKPLSKIIAEHNKHVEWYENNTNAINSAGDKAKQAAASASAAAKSANLASSKATQASNSALDATASKNAANKSASSAKASETSALEAKNAAAISASTASTKATEATSSANAALVSKEAAKLSEMNAASGAGSASTSANQARESARSAKTSANQASTYASAARASKDEASRKSAEASTSASNASSKSAESAAKAEEAKQSQTSALASAERAEIAATRAERALSAISLHDASLTMKGIVKLSSETSSSSEEFAATPKAVKAAFDLAKSKYTANDATTSQKGLVQLSSDTNNASESLAATTKAVKSVKDLADRKAAINSPAFTGTPTAPTATQGTNNTQIATTAYVREAISGLVGSSPEALDTLNELARALGDDPDFATTMTNKLATKQPLDATLTALAGLTTAANKLPYFTGNDTAGLATITSVGRDILSKASVQAIIQYLGLKENGTSGDKIPLLSTANTWSAKQTFSNGLAGSLNGNSDTATKLKAARKIGGVPFDGSSDINLPGVNSTGTQSTSGNAASATKLATPRSIGGMLFDGTANIDLPGVNKVGNQSTTGNAGSATRLQTARTIGGVSFNGTANIDLPGVNKAGNQNTSGNAATATKLATARKINGVSFDGSKNISITPKQLGAAKYVANLATGNTQEWTTAQFVAWLNSQGAFDATQWSTRCSWSYGSNCYIGNASTGCGVIPLAGSVIEVFSTGTSNYTIRITTPSTSGGASGAVLNSEFIYTYNGDNYSPTWRRNYSSQNKPTASEIGALASNGNAVSATKLKTARNIGGVSFDGTANIDLPGVNKAGNQNTSGNAATATKLKTSRTIGGVSFDGSANINLPGVNTSGNQNTSGNAASATKLQTARTINGVSFDGTKNISISAAQIGALPIGGGTITGNLTVNGNGSFNDVQIRSDKRNKRNLVKLDNALDRLEALTGYLYEIQLSDDSWKTSVGLIAQDAQKALSELVTEDTDVISGEKRLCLNYNGIIALLVEGFKTLRHEIKELREK</sequence>
<evidence type="ECO:0000256" key="2">
    <source>
        <dbReference type="ARBA" id="ARBA00022581"/>
    </source>
</evidence>
<dbReference type="PANTHER" id="PTHR35191">
    <property type="entry name" value="PROPHAGE SIDE TAIL FIBER PROTEIN HOMOLOG STFQ-RELATED"/>
    <property type="match status" value="1"/>
</dbReference>
<gene>
    <name evidence="5" type="ORF">C0786_002326</name>
</gene>
<evidence type="ECO:0000256" key="1">
    <source>
        <dbReference type="ARBA" id="ARBA00004328"/>
    </source>
</evidence>
<evidence type="ECO:0000313" key="5">
    <source>
        <dbReference type="EMBL" id="EFY4992131.1"/>
    </source>
</evidence>
<feature type="compositionally biased region" description="Low complexity" evidence="3">
    <location>
        <begin position="298"/>
        <end position="314"/>
    </location>
</feature>
<dbReference type="EMBL" id="AAVAGS010000060">
    <property type="protein sequence ID" value="EFY4992131.1"/>
    <property type="molecule type" value="Genomic_DNA"/>
</dbReference>
<dbReference type="InterPro" id="IPR051934">
    <property type="entry name" value="Phage_Tail_Fiber_Structural"/>
</dbReference>